<name>A0A7S3PDC9_9STRA</name>
<dbReference type="AlphaFoldDB" id="A0A7S3PDC9"/>
<evidence type="ECO:0000256" key="1">
    <source>
        <dbReference type="SAM" id="MobiDB-lite"/>
    </source>
</evidence>
<feature type="region of interest" description="Disordered" evidence="1">
    <location>
        <begin position="1"/>
        <end position="116"/>
    </location>
</feature>
<gene>
    <name evidence="2" type="ORF">ASTO00021_LOCUS7650</name>
</gene>
<protein>
    <submittedName>
        <fullName evidence="2">Uncharacterized protein</fullName>
    </submittedName>
</protein>
<feature type="compositionally biased region" description="Acidic residues" evidence="1">
    <location>
        <begin position="83"/>
        <end position="107"/>
    </location>
</feature>
<sequence length="190" mass="21247">MGKACTKCLEDTGLKGHSWGDGQRLGDSGGAGNQLTEEQRREQRLKAKQAAEARGNPKLSKPKPKPKPKPKQTEPTPKTSDESNSEEVDNENEKEIEENEEEVDESNLSEREKKAKLRAAAAAKRINEKDTKGLSKEKAEELRLKREKDRLIGQITHYYREAGRDPPFGLASVSVPKLKKQLEFAKTLKA</sequence>
<dbReference type="EMBL" id="HBIN01010239">
    <property type="protein sequence ID" value="CAE0437393.1"/>
    <property type="molecule type" value="Transcribed_RNA"/>
</dbReference>
<evidence type="ECO:0000313" key="2">
    <source>
        <dbReference type="EMBL" id="CAE0437393.1"/>
    </source>
</evidence>
<feature type="compositionally biased region" description="Basic residues" evidence="1">
    <location>
        <begin position="60"/>
        <end position="70"/>
    </location>
</feature>
<accession>A0A7S3PDC9</accession>
<organism evidence="2">
    <name type="scientific">Aplanochytrium stocchinoi</name>
    <dbReference type="NCBI Taxonomy" id="215587"/>
    <lineage>
        <taxon>Eukaryota</taxon>
        <taxon>Sar</taxon>
        <taxon>Stramenopiles</taxon>
        <taxon>Bigyra</taxon>
        <taxon>Labyrinthulomycetes</taxon>
        <taxon>Thraustochytrida</taxon>
        <taxon>Thraustochytriidae</taxon>
        <taxon>Aplanochytrium</taxon>
    </lineage>
</organism>
<reference evidence="2" key="1">
    <citation type="submission" date="2021-01" db="EMBL/GenBank/DDBJ databases">
        <authorList>
            <person name="Corre E."/>
            <person name="Pelletier E."/>
            <person name="Niang G."/>
            <person name="Scheremetjew M."/>
            <person name="Finn R."/>
            <person name="Kale V."/>
            <person name="Holt S."/>
            <person name="Cochrane G."/>
            <person name="Meng A."/>
            <person name="Brown T."/>
            <person name="Cohen L."/>
        </authorList>
    </citation>
    <scope>NUCLEOTIDE SEQUENCE</scope>
    <source>
        <strain evidence="2">GSBS06</strain>
    </source>
</reference>
<proteinExistence type="predicted"/>
<feature type="compositionally biased region" description="Basic and acidic residues" evidence="1">
    <location>
        <begin position="37"/>
        <end position="51"/>
    </location>
</feature>